<evidence type="ECO:0000256" key="2">
    <source>
        <dbReference type="ARBA" id="ARBA00022679"/>
    </source>
</evidence>
<dbReference type="InterPro" id="IPR010987">
    <property type="entry name" value="Glutathione-S-Trfase_C-like"/>
</dbReference>
<comment type="similarity">
    <text evidence="1 3">Belongs to the GST superfamily.</text>
</comment>
<dbReference type="Proteomes" id="UP000187280">
    <property type="component" value="Unassembled WGS sequence"/>
</dbReference>
<dbReference type="CDD" id="cd03047">
    <property type="entry name" value="GST_N_2"/>
    <property type="match status" value="1"/>
</dbReference>
<dbReference type="InterPro" id="IPR004045">
    <property type="entry name" value="Glutathione_S-Trfase_N"/>
</dbReference>
<dbReference type="SFLD" id="SFLDG01150">
    <property type="entry name" value="Main.1:_Beta-like"/>
    <property type="match status" value="1"/>
</dbReference>
<evidence type="ECO:0000259" key="4">
    <source>
        <dbReference type="PROSITE" id="PS50404"/>
    </source>
</evidence>
<dbReference type="InterPro" id="IPR036282">
    <property type="entry name" value="Glutathione-S-Trfase_C_sf"/>
</dbReference>
<evidence type="ECO:0000256" key="1">
    <source>
        <dbReference type="ARBA" id="ARBA00007409"/>
    </source>
</evidence>
<dbReference type="AlphaFoldDB" id="A0A1H4BPD8"/>
<dbReference type="SFLD" id="SFLDS00019">
    <property type="entry name" value="Glutathione_Transferase_(cytos"/>
    <property type="match status" value="1"/>
</dbReference>
<name>A0A1H4BPD8_9GAMM</name>
<reference evidence="6 7" key="1">
    <citation type="submission" date="2016-10" db="EMBL/GenBank/DDBJ databases">
        <authorList>
            <person name="de Groot N.N."/>
        </authorList>
    </citation>
    <scope>NUCLEOTIDE SEQUENCE [LARGE SCALE GENOMIC DNA]</scope>
    <source>
        <strain evidence="6 7">ATCC 29281</strain>
    </source>
</reference>
<dbReference type="EMBL" id="FNQS01000005">
    <property type="protein sequence ID" value="SEA49999.1"/>
    <property type="molecule type" value="Genomic_DNA"/>
</dbReference>
<dbReference type="RefSeq" id="WP_026743418.1">
    <property type="nucleotide sequence ID" value="NZ_FNQS01000005.1"/>
</dbReference>
<dbReference type="GeneID" id="97764644"/>
<dbReference type="PANTHER" id="PTHR44051:SF19">
    <property type="entry name" value="DISULFIDE-BOND OXIDOREDUCTASE YFCG"/>
    <property type="match status" value="1"/>
</dbReference>
<dbReference type="SUPFAM" id="SSF47616">
    <property type="entry name" value="GST C-terminal domain-like"/>
    <property type="match status" value="1"/>
</dbReference>
<dbReference type="CDD" id="cd03180">
    <property type="entry name" value="GST_C_2"/>
    <property type="match status" value="1"/>
</dbReference>
<dbReference type="Pfam" id="PF00043">
    <property type="entry name" value="GST_C"/>
    <property type="match status" value="1"/>
</dbReference>
<dbReference type="PROSITE" id="PS50404">
    <property type="entry name" value="GST_NTER"/>
    <property type="match status" value="1"/>
</dbReference>
<dbReference type="PANTHER" id="PTHR44051">
    <property type="entry name" value="GLUTATHIONE S-TRANSFERASE-RELATED"/>
    <property type="match status" value="1"/>
</dbReference>
<dbReference type="Gene3D" id="3.40.30.10">
    <property type="entry name" value="Glutaredoxin"/>
    <property type="match status" value="1"/>
</dbReference>
<dbReference type="FunFam" id="3.40.30.10:FF:000039">
    <property type="entry name" value="Glutathione S-transferase domain"/>
    <property type="match status" value="1"/>
</dbReference>
<proteinExistence type="inferred from homology"/>
<gene>
    <name evidence="6" type="ORF">SAMN02982996_01766</name>
</gene>
<dbReference type="InterPro" id="IPR004046">
    <property type="entry name" value="GST_C"/>
</dbReference>
<dbReference type="STRING" id="71657.SAMN02982996_01766"/>
<dbReference type="Pfam" id="PF02798">
    <property type="entry name" value="GST_N"/>
    <property type="match status" value="1"/>
</dbReference>
<evidence type="ECO:0000259" key="5">
    <source>
        <dbReference type="PROSITE" id="PS50405"/>
    </source>
</evidence>
<evidence type="ECO:0000313" key="7">
    <source>
        <dbReference type="Proteomes" id="UP000187280"/>
    </source>
</evidence>
<dbReference type="SFLD" id="SFLDG00358">
    <property type="entry name" value="Main_(cytGST)"/>
    <property type="match status" value="1"/>
</dbReference>
<dbReference type="SUPFAM" id="SSF52833">
    <property type="entry name" value="Thioredoxin-like"/>
    <property type="match status" value="1"/>
</dbReference>
<keyword evidence="7" id="KW-1185">Reference proteome</keyword>
<dbReference type="GO" id="GO:0016740">
    <property type="term" value="F:transferase activity"/>
    <property type="evidence" value="ECO:0007669"/>
    <property type="project" value="UniProtKB-KW"/>
</dbReference>
<dbReference type="Gene3D" id="1.20.1050.10">
    <property type="match status" value="1"/>
</dbReference>
<feature type="domain" description="GST C-terminal" evidence="5">
    <location>
        <begin position="86"/>
        <end position="205"/>
    </location>
</feature>
<dbReference type="PROSITE" id="PS50405">
    <property type="entry name" value="GST_CTER"/>
    <property type="match status" value="1"/>
</dbReference>
<keyword evidence="2 6" id="KW-0808">Transferase</keyword>
<sequence length="205" mass="23004">MLTLWGRENSTNVKKVLWCAEELGLTYQHIPLGGTFGGNHDPDYLALNPNGLIPCLRDDELVLWESNSIVRYLAAQYGQGSLYLADPKARAEAEKWMDWALSFAAFFGPVFINMIRTPPAQRDKAAVEAHIDRCESLLSIADSALATQPWLSGEHFGVGDIPLGCIAYGWFGMPITRQPRPHLERWYQQLTTRPAFKSKVMIPLS</sequence>
<accession>A0A1H4BPD8</accession>
<organism evidence="6 7">
    <name type="scientific">Lonsdalea quercina</name>
    <dbReference type="NCBI Taxonomy" id="71657"/>
    <lineage>
        <taxon>Bacteria</taxon>
        <taxon>Pseudomonadati</taxon>
        <taxon>Pseudomonadota</taxon>
        <taxon>Gammaproteobacteria</taxon>
        <taxon>Enterobacterales</taxon>
        <taxon>Pectobacteriaceae</taxon>
        <taxon>Lonsdalea</taxon>
    </lineage>
</organism>
<evidence type="ECO:0000313" key="6">
    <source>
        <dbReference type="EMBL" id="SEA49999.1"/>
    </source>
</evidence>
<dbReference type="InterPro" id="IPR040079">
    <property type="entry name" value="Glutathione_S-Trfase"/>
</dbReference>
<dbReference type="InterPro" id="IPR036249">
    <property type="entry name" value="Thioredoxin-like_sf"/>
</dbReference>
<protein>
    <submittedName>
        <fullName evidence="6">Glutathione S-transferase</fullName>
    </submittedName>
</protein>
<evidence type="ECO:0000256" key="3">
    <source>
        <dbReference type="RuleBase" id="RU003494"/>
    </source>
</evidence>
<feature type="domain" description="GST N-terminal" evidence="4">
    <location>
        <begin position="1"/>
        <end position="81"/>
    </location>
</feature>
<dbReference type="eggNOG" id="COG0625">
    <property type="taxonomic scope" value="Bacteria"/>
</dbReference>